<evidence type="ECO:0000313" key="3">
    <source>
        <dbReference type="Proteomes" id="UP001156905"/>
    </source>
</evidence>
<sequence>MNHFNASRQPVPAPRAAAAPGSASAPGSAEARKLAEDLMDAMSALLGLIERETELVRAGRLREALAFESKKQELSRRYVSAVSQLKANQTQLAKSAPELLSTLHRHHDAFRAMLQVNLTVLATAHAVSESVIRGVNAEIQKRNVPNTYTAAGRRAAPGPRHITPLSVSRSL</sequence>
<proteinExistence type="predicted"/>
<evidence type="ECO:0000313" key="2">
    <source>
        <dbReference type="EMBL" id="GLR91517.1"/>
    </source>
</evidence>
<feature type="region of interest" description="Disordered" evidence="1">
    <location>
        <begin position="149"/>
        <end position="171"/>
    </location>
</feature>
<reference evidence="3" key="1">
    <citation type="journal article" date="2019" name="Int. J. Syst. Evol. Microbiol.">
        <title>The Global Catalogue of Microorganisms (GCM) 10K type strain sequencing project: providing services to taxonomists for standard genome sequencing and annotation.</title>
        <authorList>
            <consortium name="The Broad Institute Genomics Platform"/>
            <consortium name="The Broad Institute Genome Sequencing Center for Infectious Disease"/>
            <person name="Wu L."/>
            <person name="Ma J."/>
        </authorList>
    </citation>
    <scope>NUCLEOTIDE SEQUENCE [LARGE SCALE GENOMIC DNA]</scope>
    <source>
        <strain evidence="3">NBRC 102520</strain>
    </source>
</reference>
<dbReference type="Proteomes" id="UP001156905">
    <property type="component" value="Unassembled WGS sequence"/>
</dbReference>
<comment type="caution">
    <text evidence="2">The sequence shown here is derived from an EMBL/GenBank/DDBJ whole genome shotgun (WGS) entry which is preliminary data.</text>
</comment>
<name>A0ABQ6BH36_9BRAD</name>
<protein>
    <recommendedName>
        <fullName evidence="4">Flagellar basal-body protein FlbY</fullName>
    </recommendedName>
</protein>
<feature type="region of interest" description="Disordered" evidence="1">
    <location>
        <begin position="1"/>
        <end position="28"/>
    </location>
</feature>
<gene>
    <name evidence="2" type="ORF">GCM10007857_82350</name>
</gene>
<dbReference type="RefSeq" id="WP_284274944.1">
    <property type="nucleotide sequence ID" value="NZ_BSOW01000049.1"/>
</dbReference>
<evidence type="ECO:0000256" key="1">
    <source>
        <dbReference type="SAM" id="MobiDB-lite"/>
    </source>
</evidence>
<evidence type="ECO:0008006" key="4">
    <source>
        <dbReference type="Google" id="ProtNLM"/>
    </source>
</evidence>
<dbReference type="EMBL" id="BSOW01000049">
    <property type="protein sequence ID" value="GLR91517.1"/>
    <property type="molecule type" value="Genomic_DNA"/>
</dbReference>
<accession>A0ABQ6BH36</accession>
<keyword evidence="3" id="KW-1185">Reference proteome</keyword>
<organism evidence="2 3">
    <name type="scientific">Bradyrhizobium iriomotense</name>
    <dbReference type="NCBI Taxonomy" id="441950"/>
    <lineage>
        <taxon>Bacteria</taxon>
        <taxon>Pseudomonadati</taxon>
        <taxon>Pseudomonadota</taxon>
        <taxon>Alphaproteobacteria</taxon>
        <taxon>Hyphomicrobiales</taxon>
        <taxon>Nitrobacteraceae</taxon>
        <taxon>Bradyrhizobium</taxon>
    </lineage>
</organism>
<feature type="compositionally biased region" description="Low complexity" evidence="1">
    <location>
        <begin position="150"/>
        <end position="160"/>
    </location>
</feature>